<evidence type="ECO:0000313" key="5">
    <source>
        <dbReference type="RefSeq" id="XP_001344451.3"/>
    </source>
</evidence>
<dbReference type="PANTHER" id="PTHR14633">
    <property type="entry name" value="LITTLE ELONGATION COMPLEX SUBUNIT 2"/>
    <property type="match status" value="1"/>
</dbReference>
<reference evidence="3" key="1">
    <citation type="submission" date="2011-04" db="UniProtKB">
        <authorList>
            <consortium name="Ensembl"/>
        </authorList>
    </citation>
    <scope>IDENTIFICATION</scope>
    <source>
        <strain evidence="3">Tuebingen</strain>
    </source>
</reference>
<dbReference type="GO" id="GO:0045945">
    <property type="term" value="P:positive regulation of transcription by RNA polymerase III"/>
    <property type="evidence" value="ECO:0000318"/>
    <property type="project" value="GO_Central"/>
</dbReference>
<dbReference type="eggNOG" id="ENOG502QUWA">
    <property type="taxonomic scope" value="Eukaryota"/>
</dbReference>
<feature type="region of interest" description="Disordered" evidence="1">
    <location>
        <begin position="402"/>
        <end position="566"/>
    </location>
</feature>
<dbReference type="RefSeq" id="XP_001344451.3">
    <property type="nucleotide sequence ID" value="XM_001344415.7"/>
</dbReference>
<dbReference type="PhylomeDB" id="E7EZF8"/>
<dbReference type="CTD" id="79664"/>
<organism evidence="3">
    <name type="scientific">Danio rerio</name>
    <name type="common">Zebrafish</name>
    <name type="synonym">Brachydanio rerio</name>
    <dbReference type="NCBI Taxonomy" id="7955"/>
    <lineage>
        <taxon>Eukaryota</taxon>
        <taxon>Metazoa</taxon>
        <taxon>Chordata</taxon>
        <taxon>Craniata</taxon>
        <taxon>Vertebrata</taxon>
        <taxon>Euteleostomi</taxon>
        <taxon>Actinopterygii</taxon>
        <taxon>Neopterygii</taxon>
        <taxon>Teleostei</taxon>
        <taxon>Ostariophysi</taxon>
        <taxon>Cypriniformes</taxon>
        <taxon>Danionidae</taxon>
        <taxon>Danioninae</taxon>
        <taxon>Danio</taxon>
    </lineage>
</organism>
<feature type="compositionally biased region" description="Polar residues" evidence="1">
    <location>
        <begin position="884"/>
        <end position="896"/>
    </location>
</feature>
<name>E7EZF8_DANRE</name>
<dbReference type="Ensembl" id="ENSDART00000121498.3">
    <property type="protein sequence ID" value="ENSDARP00000104472.1"/>
    <property type="gene ID" value="ENSDARG00000086670.3"/>
</dbReference>
<dbReference type="ExpressionAtlas" id="E7EZF8">
    <property type="expression patterns" value="baseline"/>
</dbReference>
<reference evidence="5" key="3">
    <citation type="submission" date="2025-04" db="UniProtKB">
        <authorList>
            <consortium name="RefSeq"/>
        </authorList>
    </citation>
    <scope>IDENTIFICATION</scope>
    <source>
        <strain evidence="5">Tuebingen</strain>
    </source>
</reference>
<evidence type="ECO:0000313" key="6">
    <source>
        <dbReference type="ZFIN" id="ZDB-GENE-060306-1"/>
    </source>
</evidence>
<feature type="domain" description="Little elongation complex subunit 2 C-terminal" evidence="2">
    <location>
        <begin position="656"/>
        <end position="860"/>
    </location>
</feature>
<keyword evidence="7" id="KW-1267">Proteomics identification</keyword>
<feature type="compositionally biased region" description="Basic and acidic residues" evidence="1">
    <location>
        <begin position="593"/>
        <end position="603"/>
    </location>
</feature>
<dbReference type="Pfam" id="PF10505">
    <property type="entry name" value="NARG2_C"/>
    <property type="match status" value="1"/>
</dbReference>
<feature type="compositionally biased region" description="Basic residues" evidence="1">
    <location>
        <begin position="550"/>
        <end position="559"/>
    </location>
</feature>
<dbReference type="EMBL" id="CU468885">
    <property type="status" value="NOT_ANNOTATED_CDS"/>
    <property type="molecule type" value="Genomic_DNA"/>
</dbReference>
<dbReference type="EMBL" id="CT573383">
    <property type="status" value="NOT_ANNOTATED_CDS"/>
    <property type="molecule type" value="Genomic_DNA"/>
</dbReference>
<dbReference type="AlphaFoldDB" id="E7EZF8"/>
<sequence>MELKWDVEEAAAATPYVFSRDLFEKFTLAPNVKELFALLHSSGVKPEDAGQKEADAGSQPAKCDEVSDVSNALAADEPTAECKPTQKAKSTPEKNSVVSAFPEPLVPYPCFTKINAKERRSYISMLKSKNYKKASKRLIELVRNETTEFMKYLQEVSRLHADGYNYMPADAIRYTEEYFTACLDHVKSYPQVYGIQEITSLTSLKFVCTISLNFEKQILAMGKTDMVKENAIPANTPLAVDYESVAKVVPPAKKAHSVHNAISSDSNAEKLSATYEPHVCLAKEAFIQLLNNSSELTESWELPVWVRMNPGKGICQSKTAFIDAPLLKTEMSCRERSLLFHEESLKLLFSKTSTRPVFFVTGEELSFKTTPPAEDKTSRSVVTFDDTSMDFETDLTDLESFGESYKPTKKAKDQNKKKTTGLNPNAAPSQLTPSPKKPTDPSDAKKPTSPSENTPETVPEEQAETNTTLDDGGKTAVHGNEESETPSVQCPPVKRPRSLKDDQTEPDSDSDEGRLIIDHIVSPQRPSAQEPAASLEPAAPSPANPPGGKGVKKGVKRQRTSGECDQLGQILKMQDAMLKSTPSKSQEPVKAQVPEEKHPEVKSHSLVKTGVSSYLESRAGQEEDGSLPADTPVMLSAQKKRLLREYLQASAEDELDYDPPAEGSVFYKLYSLLDVLLMVRSSVDIAHPKHDRKTFRAVPVHILPKLEYQLCYGAESLTHTEACQLWAEKLLHSSTESFVSRINAHTSEVAQMQKLPDDWIQNLTCDFKPARCLNTLYHLLKKVSALQEGRYMLVHKPREGFVTIYKASDEAKAVRGVLNLQATHCGTPPVPPGVPWVPLDPTHVLPFHQKHNRPPCTFPPRPPPQPKVKAGPKQRQRKKACRQPQKSNASANPNDSPKTKKKQAARMKLSLLDNMRDKLLKDLQTSEDE</sequence>
<evidence type="ECO:0000259" key="2">
    <source>
        <dbReference type="Pfam" id="PF10505"/>
    </source>
</evidence>
<reference evidence="3 4" key="2">
    <citation type="journal article" date="2013" name="Nature">
        <title>The zebrafish reference genome sequence and its relationship to the human genome.</title>
        <authorList>
            <consortium name="Genome Reference Consortium Zebrafish"/>
            <person name="Howe K."/>
            <person name="Clark M.D."/>
            <person name="Torroja C.F."/>
            <person name="Torrance J."/>
            <person name="Berthelot C."/>
            <person name="Muffato M."/>
            <person name="Collins J.E."/>
            <person name="Humphray S."/>
            <person name="McLaren K."/>
            <person name="Matthews L."/>
            <person name="McLaren S."/>
            <person name="Sealy I."/>
            <person name="Caccamo M."/>
            <person name="Churcher C."/>
            <person name="Scott C."/>
            <person name="Barrett J.C."/>
            <person name="Koch R."/>
            <person name="Rauch G.J."/>
            <person name="White S."/>
            <person name="Chow W."/>
            <person name="Kilian B."/>
            <person name="Quintais L.T."/>
            <person name="Guerra-Assuncao J.A."/>
            <person name="Zhou Y."/>
            <person name="Gu Y."/>
            <person name="Yen J."/>
            <person name="Vogel J.H."/>
            <person name="Eyre T."/>
            <person name="Redmond S."/>
            <person name="Banerjee R."/>
            <person name="Chi J."/>
            <person name="Fu B."/>
            <person name="Langley E."/>
            <person name="Maguire S.F."/>
            <person name="Laird G.K."/>
            <person name="Lloyd D."/>
            <person name="Kenyon E."/>
            <person name="Donaldson S."/>
            <person name="Sehra H."/>
            <person name="Almeida-King J."/>
            <person name="Loveland J."/>
            <person name="Trevanion S."/>
            <person name="Jones M."/>
            <person name="Quail M."/>
            <person name="Willey D."/>
            <person name="Hunt A."/>
            <person name="Burton J."/>
            <person name="Sims S."/>
            <person name="McLay K."/>
            <person name="Plumb B."/>
            <person name="Davis J."/>
            <person name="Clee C."/>
            <person name="Oliver K."/>
            <person name="Clark R."/>
            <person name="Riddle C."/>
            <person name="Elliot D."/>
            <person name="Eliott D."/>
            <person name="Threadgold G."/>
            <person name="Harden G."/>
            <person name="Ware D."/>
            <person name="Begum S."/>
            <person name="Mortimore B."/>
            <person name="Mortimer B."/>
            <person name="Kerry G."/>
            <person name="Heath P."/>
            <person name="Phillimore B."/>
            <person name="Tracey A."/>
            <person name="Corby N."/>
            <person name="Dunn M."/>
            <person name="Johnson C."/>
            <person name="Wood J."/>
            <person name="Clark S."/>
            <person name="Pelan S."/>
            <person name="Griffiths G."/>
            <person name="Smith M."/>
            <person name="Glithero R."/>
            <person name="Howden P."/>
            <person name="Barker N."/>
            <person name="Lloyd C."/>
            <person name="Stevens C."/>
            <person name="Harley J."/>
            <person name="Holt K."/>
            <person name="Panagiotidis G."/>
            <person name="Lovell J."/>
            <person name="Beasley H."/>
            <person name="Henderson C."/>
            <person name="Gordon D."/>
            <person name="Auger K."/>
            <person name="Wright D."/>
            <person name="Collins J."/>
            <person name="Raisen C."/>
            <person name="Dyer L."/>
            <person name="Leung K."/>
            <person name="Robertson L."/>
            <person name="Ambridge K."/>
            <person name="Leongamornlert D."/>
            <person name="McGuire S."/>
            <person name="Gilderthorp R."/>
            <person name="Griffiths C."/>
            <person name="Manthravadi D."/>
            <person name="Nichol S."/>
            <person name="Barker G."/>
            <person name="Whitehead S."/>
            <person name="Kay M."/>
            <person name="Brown J."/>
            <person name="Murnane C."/>
            <person name="Gray E."/>
            <person name="Humphries M."/>
            <person name="Sycamore N."/>
            <person name="Barker D."/>
            <person name="Saunders D."/>
            <person name="Wallis J."/>
            <person name="Babbage A."/>
            <person name="Hammond S."/>
            <person name="Mashreghi-Mohammadi M."/>
            <person name="Barr L."/>
            <person name="Martin S."/>
            <person name="Wray P."/>
            <person name="Ellington A."/>
            <person name="Matthews N."/>
            <person name="Ellwood M."/>
            <person name="Woodmansey R."/>
            <person name="Clark G."/>
            <person name="Cooper J."/>
            <person name="Cooper J."/>
            <person name="Tromans A."/>
            <person name="Grafham D."/>
            <person name="Skuce C."/>
            <person name="Pandian R."/>
            <person name="Andrews R."/>
            <person name="Harrison E."/>
            <person name="Kimberley A."/>
            <person name="Garnett J."/>
            <person name="Fosker N."/>
            <person name="Hall R."/>
            <person name="Garner P."/>
            <person name="Kelly D."/>
            <person name="Bird C."/>
            <person name="Palmer S."/>
            <person name="Gehring I."/>
            <person name="Berger A."/>
            <person name="Dooley C.M."/>
            <person name="Ersan-Urun Z."/>
            <person name="Eser C."/>
            <person name="Geiger H."/>
            <person name="Geisler M."/>
            <person name="Karotki L."/>
            <person name="Kirn A."/>
            <person name="Konantz J."/>
            <person name="Konantz M."/>
            <person name="Oberlander M."/>
            <person name="Rudolph-Geiger S."/>
            <person name="Teucke M."/>
            <person name="Lanz C."/>
            <person name="Raddatz G."/>
            <person name="Osoegawa K."/>
            <person name="Zhu B."/>
            <person name="Rapp A."/>
            <person name="Widaa S."/>
            <person name="Langford C."/>
            <person name="Yang F."/>
            <person name="Schuster S.C."/>
            <person name="Carter N.P."/>
            <person name="Harrow J."/>
            <person name="Ning Z."/>
            <person name="Herrero J."/>
            <person name="Searle S.M."/>
            <person name="Enright A."/>
            <person name="Geisler R."/>
            <person name="Plasterk R.H."/>
            <person name="Lee C."/>
            <person name="Westerfield M."/>
            <person name="de Jong P.J."/>
            <person name="Zon L.I."/>
            <person name="Postlethwait J.H."/>
            <person name="Nusslein-Volhard C."/>
            <person name="Hubbard T.J."/>
            <person name="Roest Crollius H."/>
            <person name="Rogers J."/>
            <person name="Stemple D.L."/>
        </authorList>
    </citation>
    <scope>NUCLEOTIDE SEQUENCE [LARGE SCALE GENOMIC DNA]</scope>
    <source>
        <strain evidence="3">Tuebingen</strain>
    </source>
</reference>
<evidence type="ECO:0000256" key="1">
    <source>
        <dbReference type="SAM" id="MobiDB-lite"/>
    </source>
</evidence>
<feature type="compositionally biased region" description="Pro residues" evidence="1">
    <location>
        <begin position="856"/>
        <end position="866"/>
    </location>
</feature>
<feature type="region of interest" description="Disordered" evidence="1">
    <location>
        <begin position="75"/>
        <end position="95"/>
    </location>
</feature>
<accession>E7EZF8</accession>
<feature type="compositionally biased region" description="Basic and acidic residues" evidence="1">
    <location>
        <begin position="437"/>
        <end position="446"/>
    </location>
</feature>
<protein>
    <submittedName>
        <fullName evidence="3">Interactor of little elongator complex ELL subunit 2</fullName>
    </submittedName>
    <submittedName>
        <fullName evidence="5">Little elongation complex subunit 2</fullName>
    </submittedName>
</protein>
<gene>
    <name evidence="3 5 6" type="primary">ice2</name>
</gene>
<keyword evidence="4" id="KW-1185">Reference proteome</keyword>
<dbReference type="GO" id="GO:0042796">
    <property type="term" value="P:snRNA transcription by RNA polymerase III"/>
    <property type="evidence" value="ECO:0000318"/>
    <property type="project" value="GO_Central"/>
</dbReference>
<evidence type="ECO:0000313" key="3">
    <source>
        <dbReference type="Ensembl" id="ENSDARP00000104472"/>
    </source>
</evidence>
<dbReference type="AGR" id="ZFIN:ZDB-GENE-060306-1"/>
<dbReference type="PaxDb" id="7955-ENSDARP00000104472"/>
<proteinExistence type="evidence at protein level"/>
<feature type="region of interest" description="Disordered" evidence="1">
    <location>
        <begin position="846"/>
        <end position="929"/>
    </location>
</feature>
<feature type="compositionally biased region" description="Polar residues" evidence="1">
    <location>
        <begin position="421"/>
        <end position="433"/>
    </location>
</feature>
<dbReference type="GeneID" id="100005372"/>
<dbReference type="InterPro" id="IPR019535">
    <property type="entry name" value="ICE2_C"/>
</dbReference>
<dbReference type="KEGG" id="dre:100005372"/>
<dbReference type="ZFIN" id="ZDB-GENE-060306-1">
    <property type="gene designation" value="ice2"/>
</dbReference>
<dbReference type="Proteomes" id="UP000000437">
    <property type="component" value="Chromosome 25"/>
</dbReference>
<evidence type="ECO:0007829" key="7">
    <source>
        <dbReference type="PeptideAtlas" id="E7EZF8"/>
    </source>
</evidence>
<feature type="compositionally biased region" description="Low complexity" evidence="1">
    <location>
        <begin position="526"/>
        <end position="538"/>
    </location>
</feature>
<feature type="region of interest" description="Disordered" evidence="1">
    <location>
        <begin position="578"/>
        <end position="604"/>
    </location>
</feature>
<feature type="compositionally biased region" description="Basic residues" evidence="1">
    <location>
        <begin position="870"/>
        <end position="881"/>
    </location>
</feature>
<dbReference type="OrthoDB" id="6288737at2759"/>
<dbReference type="GO" id="GO:0042795">
    <property type="term" value="P:snRNA transcription by RNA polymerase II"/>
    <property type="evidence" value="ECO:0000318"/>
    <property type="project" value="GO_Central"/>
</dbReference>
<evidence type="ECO:0000313" key="4">
    <source>
        <dbReference type="Proteomes" id="UP000000437"/>
    </source>
</evidence>
<dbReference type="STRING" id="7955.ENSDARP00000104472"/>
<dbReference type="HOGENOM" id="CLU_327237_0_0_1"/>
<accession>A0A8M1PZT2</accession>
<dbReference type="Bgee" id="ENSDARG00000086670">
    <property type="expression patterns" value="Expressed in ovary and 28 other cell types or tissues"/>
</dbReference>
<dbReference type="GO" id="GO:0008023">
    <property type="term" value="C:transcription elongation factor complex"/>
    <property type="evidence" value="ECO:0007669"/>
    <property type="project" value="InterPro"/>
</dbReference>
<dbReference type="PANTHER" id="PTHR14633:SF3">
    <property type="entry name" value="LITTLE ELONGATION COMPLEX SUBUNIT 2"/>
    <property type="match status" value="1"/>
</dbReference>
<dbReference type="GeneTree" id="ENSGT00390000006883"/>